<dbReference type="GO" id="GO:0016504">
    <property type="term" value="F:peptidase activator activity"/>
    <property type="evidence" value="ECO:0007669"/>
    <property type="project" value="InterPro"/>
</dbReference>
<sequence>MVSHYFGVLSVTGIQHLQKSYVVVDTVAGIKREVAHNYRRHEKNLVLLPYHEELTCELDARFDHIKHGIVIAVLVNEQRPALRNFIFALKMYLSVYGFHFTREDHLQIIELLYLILVRKHQWHDIVTYTAKTLEDLANKCYFGYKDLTLDWEPLFDLYYGANYGKLMEEIEGKNLKNAVFLLKRFYRPSDTPKIWDRIQVYLSPRYSTKEFCDLSLMFLPIRMTTQEHKQFGAVLWFDTLWKMYEMVEMGNKWGEELPNLFATLAYNNPDFMDWSPLYDTIFTRTIRTLGLSVREGKLTTGETVGPLSMGGLARMVVATLGGPYGCQKHLERMMQLIEPFMHPSNESGHTLLVLVPEKFYLTDEDIAKFTDAILQSLLYSLYTKDGKASKAPARMVMILGSLCPGRVFPKFFEHAYPAIFAVDEPHRLTQTLDCLFEVVFLIAHDDDPKTKRLPYEKDWIAEMEKVRSPDSPIAKYSISKLTQTAKFKIKDSLTGFRCHLFYFLEMLIEGIDINDVAKANIVIHNLMLIFFIVPILDYSECIKYHNDLTDEEKALCLLSVRLPILAEMALDKIRQVVQSTWWSSRILHRVRWIGVSHLNGYQKEVLHRAF</sequence>
<accession>A0AA36H0Y3</accession>
<keyword evidence="3" id="KW-1185">Reference proteome</keyword>
<reference evidence="2" key="1">
    <citation type="submission" date="2023-07" db="EMBL/GenBank/DDBJ databases">
        <authorList>
            <consortium name="CYATHOMIX"/>
        </authorList>
    </citation>
    <scope>NUCLEOTIDE SEQUENCE</scope>
    <source>
        <strain evidence="2">N/A</strain>
    </source>
</reference>
<dbReference type="InterPro" id="IPR032430">
    <property type="entry name" value="Blm10_mid"/>
</dbReference>
<dbReference type="PANTHER" id="PTHR32170:SF4">
    <property type="entry name" value="DUF3437 DOMAIN-CONTAINING PROTEIN-RELATED"/>
    <property type="match status" value="1"/>
</dbReference>
<dbReference type="GO" id="GO:0005634">
    <property type="term" value="C:nucleus"/>
    <property type="evidence" value="ECO:0007669"/>
    <property type="project" value="TreeGrafter"/>
</dbReference>
<dbReference type="EMBL" id="CATQJL010000305">
    <property type="protein sequence ID" value="CAJ0602004.1"/>
    <property type="molecule type" value="Genomic_DNA"/>
</dbReference>
<feature type="domain" description="Proteasome activator Blm10 middle HEAT repeats region" evidence="1">
    <location>
        <begin position="355"/>
        <end position="445"/>
    </location>
</feature>
<protein>
    <recommendedName>
        <fullName evidence="1">Proteasome activator Blm10 middle HEAT repeats region domain-containing protein</fullName>
    </recommendedName>
</protein>
<dbReference type="GO" id="GO:0070628">
    <property type="term" value="F:proteasome binding"/>
    <property type="evidence" value="ECO:0007669"/>
    <property type="project" value="InterPro"/>
</dbReference>
<comment type="caution">
    <text evidence="2">The sequence shown here is derived from an EMBL/GenBank/DDBJ whole genome shotgun (WGS) entry which is preliminary data.</text>
</comment>
<dbReference type="PANTHER" id="PTHR32170">
    <property type="entry name" value="PROTEASOME ACTIVATOR COMPLEX SUBUNIT 4"/>
    <property type="match status" value="1"/>
</dbReference>
<dbReference type="Pfam" id="PF16507">
    <property type="entry name" value="HEAT_PSME4_mid"/>
    <property type="match status" value="2"/>
</dbReference>
<dbReference type="AlphaFoldDB" id="A0AA36H0Y3"/>
<gene>
    <name evidence="2" type="ORF">CYNAS_LOCUS13987</name>
</gene>
<dbReference type="InterPro" id="IPR035309">
    <property type="entry name" value="PSME4"/>
</dbReference>
<dbReference type="GO" id="GO:0005829">
    <property type="term" value="C:cytosol"/>
    <property type="evidence" value="ECO:0007669"/>
    <property type="project" value="TreeGrafter"/>
</dbReference>
<proteinExistence type="predicted"/>
<organism evidence="2 3">
    <name type="scientific">Cylicocyclus nassatus</name>
    <name type="common">Nematode worm</name>
    <dbReference type="NCBI Taxonomy" id="53992"/>
    <lineage>
        <taxon>Eukaryota</taxon>
        <taxon>Metazoa</taxon>
        <taxon>Ecdysozoa</taxon>
        <taxon>Nematoda</taxon>
        <taxon>Chromadorea</taxon>
        <taxon>Rhabditida</taxon>
        <taxon>Rhabditina</taxon>
        <taxon>Rhabditomorpha</taxon>
        <taxon>Strongyloidea</taxon>
        <taxon>Strongylidae</taxon>
        <taxon>Cylicocyclus</taxon>
    </lineage>
</organism>
<evidence type="ECO:0000313" key="3">
    <source>
        <dbReference type="Proteomes" id="UP001176961"/>
    </source>
</evidence>
<name>A0AA36H0Y3_CYLNA</name>
<evidence type="ECO:0000313" key="2">
    <source>
        <dbReference type="EMBL" id="CAJ0602004.1"/>
    </source>
</evidence>
<dbReference type="Proteomes" id="UP001176961">
    <property type="component" value="Unassembled WGS sequence"/>
</dbReference>
<evidence type="ECO:0000259" key="1">
    <source>
        <dbReference type="Pfam" id="PF16507"/>
    </source>
</evidence>
<dbReference type="GO" id="GO:0010499">
    <property type="term" value="P:proteasomal ubiquitin-independent protein catabolic process"/>
    <property type="evidence" value="ECO:0007669"/>
    <property type="project" value="TreeGrafter"/>
</dbReference>
<feature type="domain" description="Proteasome activator Blm10 middle HEAT repeats region" evidence="1">
    <location>
        <begin position="477"/>
        <end position="543"/>
    </location>
</feature>